<dbReference type="EMBL" id="AP025739">
    <property type="protein sequence ID" value="BDI28978.1"/>
    <property type="molecule type" value="Genomic_DNA"/>
</dbReference>
<dbReference type="KEGG" id="ccot:CCAX7_10290"/>
<reference evidence="1 2" key="1">
    <citation type="journal article" date="2019" name="Int. J. Syst. Evol. Microbiol.">
        <title>Capsulimonas corticalis gen. nov., sp. nov., an aerobic capsulated bacterium, of a novel bacterial order, Capsulimonadales ord. nov., of the class Armatimonadia of the phylum Armatimonadetes.</title>
        <authorList>
            <person name="Li J."/>
            <person name="Kudo C."/>
            <person name="Tonouchi A."/>
        </authorList>
    </citation>
    <scope>NUCLEOTIDE SEQUENCE [LARGE SCALE GENOMIC DNA]</scope>
    <source>
        <strain evidence="1 2">AX-7</strain>
    </source>
</reference>
<evidence type="ECO:0000313" key="1">
    <source>
        <dbReference type="EMBL" id="BDI28978.1"/>
    </source>
</evidence>
<gene>
    <name evidence="1" type="ORF">CCAX7_10290</name>
</gene>
<dbReference type="AlphaFoldDB" id="A0A402CUG0"/>
<protein>
    <submittedName>
        <fullName evidence="1">Uncharacterized protein</fullName>
    </submittedName>
</protein>
<dbReference type="Proteomes" id="UP000287394">
    <property type="component" value="Chromosome"/>
</dbReference>
<name>A0A402CUG0_9BACT</name>
<keyword evidence="2" id="KW-1185">Reference proteome</keyword>
<organism evidence="1 2">
    <name type="scientific">Capsulimonas corticalis</name>
    <dbReference type="NCBI Taxonomy" id="2219043"/>
    <lineage>
        <taxon>Bacteria</taxon>
        <taxon>Bacillati</taxon>
        <taxon>Armatimonadota</taxon>
        <taxon>Armatimonadia</taxon>
        <taxon>Capsulimonadales</taxon>
        <taxon>Capsulimonadaceae</taxon>
        <taxon>Capsulimonas</taxon>
    </lineage>
</organism>
<proteinExistence type="predicted"/>
<accession>A0A402CUG0</accession>
<dbReference type="RefSeq" id="WP_125205925.1">
    <property type="nucleotide sequence ID" value="NZ_AP025739.1"/>
</dbReference>
<sequence>MRYRTPEPGRLLSYLTLAALPILALSLLSFHRQLHSSTPLRGANARSGPASTLVTGASVAAPIVVLGNGPGASHVRAPGDVQIVDSHGRVVLCAKESRPGLLSAERGISLMNTGAAITVAGHSFPLLVVGLSRGAALFPGKEYALEQMTRSALQPGYTLLEIEAPSAPPTPPKRR</sequence>
<evidence type="ECO:0000313" key="2">
    <source>
        <dbReference type="Proteomes" id="UP000287394"/>
    </source>
</evidence>